<keyword evidence="5" id="KW-0547">Nucleotide-binding</keyword>
<evidence type="ECO:0000256" key="1">
    <source>
        <dbReference type="ARBA" id="ARBA00004202"/>
    </source>
</evidence>
<dbReference type="PROSITE" id="PS00211">
    <property type="entry name" value="ABC_TRANSPORTER_1"/>
    <property type="match status" value="1"/>
</dbReference>
<accession>A0A223D6Y9</accession>
<dbReference type="InterPro" id="IPR027417">
    <property type="entry name" value="P-loop_NTPase"/>
</dbReference>
<keyword evidence="8" id="KW-0472">Membrane</keyword>
<dbReference type="InterPro" id="IPR017871">
    <property type="entry name" value="ABC_transporter-like_CS"/>
</dbReference>
<evidence type="ECO:0000256" key="2">
    <source>
        <dbReference type="ARBA" id="ARBA00005417"/>
    </source>
</evidence>
<dbReference type="PROSITE" id="PS50893">
    <property type="entry name" value="ABC_TRANSPORTER_2"/>
    <property type="match status" value="1"/>
</dbReference>
<evidence type="ECO:0000259" key="9">
    <source>
        <dbReference type="PROSITE" id="PS50893"/>
    </source>
</evidence>
<protein>
    <recommendedName>
        <fullName evidence="9">ABC transporter domain-containing protein</fullName>
    </recommendedName>
</protein>
<evidence type="ECO:0000256" key="5">
    <source>
        <dbReference type="ARBA" id="ARBA00022741"/>
    </source>
</evidence>
<dbReference type="GO" id="GO:0005524">
    <property type="term" value="F:ATP binding"/>
    <property type="evidence" value="ECO:0007669"/>
    <property type="project" value="UniProtKB-KW"/>
</dbReference>
<dbReference type="SMART" id="SM00382">
    <property type="entry name" value="AAA"/>
    <property type="match status" value="1"/>
</dbReference>
<dbReference type="PANTHER" id="PTHR43553">
    <property type="entry name" value="HEAVY METAL TRANSPORTER"/>
    <property type="match status" value="1"/>
</dbReference>
<comment type="similarity">
    <text evidence="2">Belongs to the ABC transporter superfamily.</text>
</comment>
<comment type="subcellular location">
    <subcellularLocation>
        <location evidence="1">Cell membrane</location>
        <topology evidence="1">Peripheral membrane protein</topology>
    </subcellularLocation>
</comment>
<dbReference type="SUPFAM" id="SSF52540">
    <property type="entry name" value="P-loop containing nucleoside triphosphate hydrolases"/>
    <property type="match status" value="1"/>
</dbReference>
<feature type="domain" description="ABC transporter" evidence="9">
    <location>
        <begin position="5"/>
        <end position="228"/>
    </location>
</feature>
<evidence type="ECO:0000313" key="10">
    <source>
        <dbReference type="EMBL" id="ASS77257.1"/>
    </source>
</evidence>
<evidence type="ECO:0000256" key="3">
    <source>
        <dbReference type="ARBA" id="ARBA00022448"/>
    </source>
</evidence>
<keyword evidence="11" id="KW-1185">Reference proteome</keyword>
<dbReference type="Gene3D" id="3.40.50.300">
    <property type="entry name" value="P-loop containing nucleotide triphosphate hydrolases"/>
    <property type="match status" value="1"/>
</dbReference>
<evidence type="ECO:0000256" key="4">
    <source>
        <dbReference type="ARBA" id="ARBA00022475"/>
    </source>
</evidence>
<proteinExistence type="inferred from homology"/>
<evidence type="ECO:0000313" key="11">
    <source>
        <dbReference type="Proteomes" id="UP000214688"/>
    </source>
</evidence>
<dbReference type="AlphaFoldDB" id="A0A223D6Y9"/>
<dbReference type="GO" id="GO:0016887">
    <property type="term" value="F:ATP hydrolysis activity"/>
    <property type="evidence" value="ECO:0007669"/>
    <property type="project" value="InterPro"/>
</dbReference>
<dbReference type="CDD" id="cd03225">
    <property type="entry name" value="ABC_cobalt_CbiO_domain1"/>
    <property type="match status" value="1"/>
</dbReference>
<dbReference type="InterPro" id="IPR015856">
    <property type="entry name" value="ABC_transpr_CbiO/EcfA_su"/>
</dbReference>
<dbReference type="RefSeq" id="WP_094238473.1">
    <property type="nucleotide sequence ID" value="NZ_CP022657.1"/>
</dbReference>
<dbReference type="OrthoDB" id="9784332at2"/>
<gene>
    <name evidence="10" type="ORF">CIG75_16135</name>
</gene>
<keyword evidence="7" id="KW-1278">Translocase</keyword>
<dbReference type="Proteomes" id="UP000214688">
    <property type="component" value="Chromosome"/>
</dbReference>
<reference evidence="10 11" key="1">
    <citation type="journal article" date="2015" name="Int. J. Syst. Evol. Microbiol.">
        <title>Tumebacillus algifaecis sp. nov., isolated from decomposing algal scum.</title>
        <authorList>
            <person name="Wu Y.F."/>
            <person name="Zhang B."/>
            <person name="Xing P."/>
            <person name="Wu Q.L."/>
            <person name="Liu S.J."/>
        </authorList>
    </citation>
    <scope>NUCLEOTIDE SEQUENCE [LARGE SCALE GENOMIC DNA]</scope>
    <source>
        <strain evidence="10 11">THMBR28</strain>
    </source>
</reference>
<dbReference type="InterPro" id="IPR003439">
    <property type="entry name" value="ABC_transporter-like_ATP-bd"/>
</dbReference>
<keyword evidence="4" id="KW-1003">Cell membrane</keyword>
<dbReference type="Pfam" id="PF00005">
    <property type="entry name" value="ABC_tran"/>
    <property type="match status" value="1"/>
</dbReference>
<name>A0A223D6Y9_9BACL</name>
<dbReference type="KEGG" id="tab:CIG75_16135"/>
<evidence type="ECO:0000256" key="6">
    <source>
        <dbReference type="ARBA" id="ARBA00022840"/>
    </source>
</evidence>
<dbReference type="InterPro" id="IPR050095">
    <property type="entry name" value="ECF_ABC_transporter_ATP-bd"/>
</dbReference>
<dbReference type="GO" id="GO:0043190">
    <property type="term" value="C:ATP-binding cassette (ABC) transporter complex"/>
    <property type="evidence" value="ECO:0007669"/>
    <property type="project" value="TreeGrafter"/>
</dbReference>
<dbReference type="InterPro" id="IPR003593">
    <property type="entry name" value="AAA+_ATPase"/>
</dbReference>
<keyword evidence="3" id="KW-0813">Transport</keyword>
<evidence type="ECO:0000256" key="8">
    <source>
        <dbReference type="ARBA" id="ARBA00023136"/>
    </source>
</evidence>
<evidence type="ECO:0000256" key="7">
    <source>
        <dbReference type="ARBA" id="ARBA00022967"/>
    </source>
</evidence>
<keyword evidence="6" id="KW-0067">ATP-binding</keyword>
<sequence>MKQQLILSDVSVAFATSKGVHSVLEDINLTIEQGEWIAIIGQNGSGKSTLAKVLSRLCPISRGELNVIPARVQMVFQNPEAQIVGETVYEDVCFGMENAAVPPAEMPERARVALEKVGLAHLIDQSVSTLSGGQKQLLGIAGCLAMEAEMIVFDECTAMLDPASREMVLSVARDLQRQGKTLIWITQWMEELADADRVLAFSEGKTRFDGTAQAFFYDGICQSLGFVPPYAVQVAQHLLGQGVALAGRPLTASELSEAVGALCQ</sequence>
<organism evidence="10 11">
    <name type="scientific">Tumebacillus algifaecis</name>
    <dbReference type="NCBI Taxonomy" id="1214604"/>
    <lineage>
        <taxon>Bacteria</taxon>
        <taxon>Bacillati</taxon>
        <taxon>Bacillota</taxon>
        <taxon>Bacilli</taxon>
        <taxon>Bacillales</taxon>
        <taxon>Alicyclobacillaceae</taxon>
        <taxon>Tumebacillus</taxon>
    </lineage>
</organism>
<dbReference type="GO" id="GO:0042626">
    <property type="term" value="F:ATPase-coupled transmembrane transporter activity"/>
    <property type="evidence" value="ECO:0007669"/>
    <property type="project" value="TreeGrafter"/>
</dbReference>
<dbReference type="EMBL" id="CP022657">
    <property type="protein sequence ID" value="ASS77257.1"/>
    <property type="molecule type" value="Genomic_DNA"/>
</dbReference>
<dbReference type="PANTHER" id="PTHR43553:SF24">
    <property type="entry name" value="ENERGY-COUPLING FACTOR TRANSPORTER ATP-BINDING PROTEIN ECFA1"/>
    <property type="match status" value="1"/>
</dbReference>